<sequence>MSKVQVHHPSEDKVGGLYARNEGAIYQCRAALGDVRRSHPRDVTHATSSFMHESETTASGRGCIILDTTCPVYEDRTHHIMSGSPRKVSDEGEATAASELITATFLYACMTTKAMACGDLNLDIQPIVSRFAVIDQHVLFTCMPFIVVTNTERRAVYNA</sequence>
<gene>
    <name evidence="1" type="ORF">FGRAMPH1_01T27159</name>
</gene>
<proteinExistence type="predicted"/>
<reference evidence="2 3" key="1">
    <citation type="journal article" date="2007" name="Science">
        <title>The Fusarium graminearum genome reveals a link between localized polymorphism and pathogen specialization.</title>
        <authorList>
            <person name="Cuomo C.A."/>
            <person name="Gueldener U."/>
            <person name="Xu J.-R."/>
            <person name="Trail F."/>
            <person name="Turgeon B.G."/>
            <person name="Di Pietro A."/>
            <person name="Walton J.D."/>
            <person name="Ma L.-J."/>
            <person name="Baker S.E."/>
            <person name="Rep M."/>
            <person name="Adam G."/>
            <person name="Antoniw J."/>
            <person name="Baldwin T."/>
            <person name="Calvo S.E."/>
            <person name="Chang Y.-L."/>
            <person name="DeCaprio D."/>
            <person name="Gale L.R."/>
            <person name="Gnerre S."/>
            <person name="Goswami R.S."/>
            <person name="Hammond-Kosack K."/>
            <person name="Harris L.J."/>
            <person name="Hilburn K."/>
            <person name="Kennell J.C."/>
            <person name="Kroken S."/>
            <person name="Magnuson J.K."/>
            <person name="Mannhaupt G."/>
            <person name="Mauceli E.W."/>
            <person name="Mewes H.-W."/>
            <person name="Mitterbauer R."/>
            <person name="Muehlbauer G."/>
            <person name="Muensterkoetter M."/>
            <person name="Nelson D."/>
            <person name="O'Donnell K."/>
            <person name="Ouellet T."/>
            <person name="Qi W."/>
            <person name="Quesneville H."/>
            <person name="Roncero M.I.G."/>
            <person name="Seong K.-Y."/>
            <person name="Tetko I.V."/>
            <person name="Urban M."/>
            <person name="Waalwijk C."/>
            <person name="Ward T.J."/>
            <person name="Yao J."/>
            <person name="Birren B.W."/>
            <person name="Kistler H.C."/>
        </authorList>
    </citation>
    <scope>NUCLEOTIDE SEQUENCE [LARGE SCALE GENOMIC DNA]</scope>
    <source>
        <strain evidence="3">ATCC MYA-4620 / CBS 123657 / FGSC 9075 / NRRL 31084 / PH-1</strain>
        <strain evidence="2">PH-1 / ATCC MYA-4620 / FGSC 9075 / NRRL 31084</strain>
    </source>
</reference>
<dbReference type="EnsemblFungi" id="CEF85035">
    <property type="protein sequence ID" value="CEF85035"/>
    <property type="gene ID" value="FGRRES_13572"/>
</dbReference>
<dbReference type="OrthoDB" id="10346035at2759"/>
<accession>I1S9P1</accession>
<dbReference type="VEuPathDB" id="FungiDB:FGRAMPH1_01G27159"/>
<evidence type="ECO:0000313" key="3">
    <source>
        <dbReference type="Proteomes" id="UP000070720"/>
    </source>
</evidence>
<reference key="3">
    <citation type="submission" date="2014-02" db="EMBL/GenBank/DDBJ databases">
        <title>A revised Fusarium graminearum genomic reference sequence using whole shotgun re-sequencing.</title>
        <authorList>
            <person name="King R."/>
            <person name="Urban M."/>
            <person name="Hassani-Pak K."/>
            <person name="Hammond-Kosack K."/>
        </authorList>
    </citation>
    <scope>NUCLEOTIDE SEQUENCE</scope>
    <source>
        <strain>PH-1</strain>
    </source>
</reference>
<dbReference type="KEGG" id="fgr:FGSG_13572"/>
<reference evidence="2 3" key="2">
    <citation type="journal article" date="2010" name="Nature">
        <title>Comparative genomics reveals mobile pathogenicity chromosomes in Fusarium.</title>
        <authorList>
            <person name="Ma L.J."/>
            <person name="van der Does H.C."/>
            <person name="Borkovich K.A."/>
            <person name="Coleman J.J."/>
            <person name="Daboussi M.J."/>
            <person name="Di Pietro A."/>
            <person name="Dufresne M."/>
            <person name="Freitag M."/>
            <person name="Grabherr M."/>
            <person name="Henrissat B."/>
            <person name="Houterman P.M."/>
            <person name="Kang S."/>
            <person name="Shim W.B."/>
            <person name="Woloshuk C."/>
            <person name="Xie X."/>
            <person name="Xu J.R."/>
            <person name="Antoniw J."/>
            <person name="Baker S.E."/>
            <person name="Bluhm B.H."/>
            <person name="Breakspear A."/>
            <person name="Brown D.W."/>
            <person name="Butchko R.A."/>
            <person name="Chapman S."/>
            <person name="Coulson R."/>
            <person name="Coutinho P.M."/>
            <person name="Danchin E.G."/>
            <person name="Diener A."/>
            <person name="Gale L.R."/>
            <person name="Gardiner D.M."/>
            <person name="Goff S."/>
            <person name="Hammond-Kosack K.E."/>
            <person name="Hilburn K."/>
            <person name="Hua-Van A."/>
            <person name="Jonkers W."/>
            <person name="Kazan K."/>
            <person name="Kodira C.D."/>
            <person name="Koehrsen M."/>
            <person name="Kumar L."/>
            <person name="Lee Y.H."/>
            <person name="Li L."/>
            <person name="Manners J.M."/>
            <person name="Miranda-Saavedra D."/>
            <person name="Mukherjee M."/>
            <person name="Park G."/>
            <person name="Park J."/>
            <person name="Park S.Y."/>
            <person name="Proctor R.H."/>
            <person name="Regev A."/>
            <person name="Ruiz-Roldan M.C."/>
            <person name="Sain D."/>
            <person name="Sakthikumar S."/>
            <person name="Sykes S."/>
            <person name="Schwartz D.C."/>
            <person name="Turgeon B.G."/>
            <person name="Wapinski I."/>
            <person name="Yoder O."/>
            <person name="Young S."/>
            <person name="Zeng Q."/>
            <person name="Zhou S."/>
            <person name="Galagan J."/>
            <person name="Cuomo C.A."/>
            <person name="Kistler H.C."/>
            <person name="Rep M."/>
        </authorList>
    </citation>
    <scope>GENOME REANNOTATION</scope>
    <source>
        <strain evidence="3">ATCC MYA-4620 / CBS 123657 / FGSC 9075 / NRRL 31084 / PH-1</strain>
        <strain evidence="2">PH-1 / ATCC MYA-4620 / FGSC 9075 / NRRL 31084</strain>
    </source>
</reference>
<protein>
    <submittedName>
        <fullName evidence="1">Chromosome 4, complete genome</fullName>
    </submittedName>
</protein>
<dbReference type="InParanoid" id="I1S9P1"/>
<evidence type="ECO:0000313" key="2">
    <source>
        <dbReference type="EnsemblFungi" id="CEF85035"/>
    </source>
</evidence>
<evidence type="ECO:0000313" key="1">
    <source>
        <dbReference type="EMBL" id="CEF85035.1"/>
    </source>
</evidence>
<reference evidence="1 3" key="4">
    <citation type="journal article" date="2015" name="BMC Genomics">
        <title>The completed genome sequence of the pathogenic ascomycete fungus Fusarium graminearum.</title>
        <authorList>
            <person name="King R."/>
            <person name="Urban M."/>
            <person name="Hammond-Kosack M.C."/>
            <person name="Hassani-Pak K."/>
            <person name="Hammond-Kosack K.E."/>
        </authorList>
    </citation>
    <scope>NUCLEOTIDE SEQUENCE [LARGE SCALE GENOMIC DNA]</scope>
    <source>
        <strain evidence="3">ATCC MYA-4620 / CBS 123657 / FGSC 9075 / NRRL 31084 / PH-1</strain>
        <strain evidence="1">PH-1</strain>
    </source>
</reference>
<dbReference type="AlphaFoldDB" id="I1S9P1"/>
<keyword evidence="3" id="KW-1185">Reference proteome</keyword>
<name>I1S9P1_GIBZE</name>
<dbReference type="EMBL" id="HG970335">
    <property type="protein sequence ID" value="CEF85035.1"/>
    <property type="molecule type" value="Genomic_DNA"/>
</dbReference>
<reference evidence="2" key="5">
    <citation type="submission" date="2017-01" db="UniProtKB">
        <authorList>
            <consortium name="EnsemblFungi"/>
        </authorList>
    </citation>
    <scope>IDENTIFICATION</scope>
    <source>
        <strain evidence="2">PH-1 / ATCC MYA-4620 / FGSC 9075 / NRRL 31084</strain>
    </source>
</reference>
<dbReference type="Proteomes" id="UP000070720">
    <property type="component" value="Chromosome 4"/>
</dbReference>
<dbReference type="HOGENOM" id="CLU_1660919_0_0_1"/>
<dbReference type="RefSeq" id="XP_011328331.1">
    <property type="nucleotide sequence ID" value="XM_011330029.1"/>
</dbReference>
<organism evidence="1 3">
    <name type="scientific">Gibberella zeae (strain ATCC MYA-4620 / CBS 123657 / FGSC 9075 / NRRL 31084 / PH-1)</name>
    <name type="common">Wheat head blight fungus</name>
    <name type="synonym">Fusarium graminearum</name>
    <dbReference type="NCBI Taxonomy" id="229533"/>
    <lineage>
        <taxon>Eukaryota</taxon>
        <taxon>Fungi</taxon>
        <taxon>Dikarya</taxon>
        <taxon>Ascomycota</taxon>
        <taxon>Pezizomycotina</taxon>
        <taxon>Sordariomycetes</taxon>
        <taxon>Hypocreomycetidae</taxon>
        <taxon>Hypocreales</taxon>
        <taxon>Nectriaceae</taxon>
        <taxon>Fusarium</taxon>
    </lineage>
</organism>